<keyword evidence="3" id="KW-0597">Phosphoprotein</keyword>
<dbReference type="EC" id="2.7.13.3" evidence="2"/>
<evidence type="ECO:0000259" key="4">
    <source>
        <dbReference type="PROSITE" id="PS50109"/>
    </source>
</evidence>
<dbReference type="InterPro" id="IPR005467">
    <property type="entry name" value="His_kinase_dom"/>
</dbReference>
<dbReference type="SUPFAM" id="SSF55874">
    <property type="entry name" value="ATPase domain of HSP90 chaperone/DNA topoisomerase II/histidine kinase"/>
    <property type="match status" value="1"/>
</dbReference>
<dbReference type="Proteomes" id="UP000267464">
    <property type="component" value="Unassembled WGS sequence"/>
</dbReference>
<dbReference type="SMART" id="SM00387">
    <property type="entry name" value="HATPase_c"/>
    <property type="match status" value="1"/>
</dbReference>
<name>A0A3N7HKC9_9BURK</name>
<dbReference type="InterPro" id="IPR003594">
    <property type="entry name" value="HATPase_dom"/>
</dbReference>
<dbReference type="Pfam" id="PF02518">
    <property type="entry name" value="HATPase_c"/>
    <property type="match status" value="1"/>
</dbReference>
<dbReference type="Gene3D" id="3.30.565.10">
    <property type="entry name" value="Histidine kinase-like ATPase, C-terminal domain"/>
    <property type="match status" value="1"/>
</dbReference>
<dbReference type="PANTHER" id="PTHR43065:SF50">
    <property type="entry name" value="HISTIDINE KINASE"/>
    <property type="match status" value="1"/>
</dbReference>
<dbReference type="OrthoDB" id="224978at2"/>
<dbReference type="InterPro" id="IPR036097">
    <property type="entry name" value="HisK_dim/P_sf"/>
</dbReference>
<reference evidence="5 6" key="2">
    <citation type="submission" date="2018-12" db="EMBL/GenBank/DDBJ databases">
        <title>Rhizobacter gummiphilus sp. nov., a rubber-degrading bacterium isolated from the soil of a botanical garden in Japan.</title>
        <authorList>
            <person name="Shunsuke S.S."/>
        </authorList>
    </citation>
    <scope>NUCLEOTIDE SEQUENCE [LARGE SCALE GENOMIC DNA]</scope>
    <source>
        <strain evidence="5 6">S-16</strain>
    </source>
</reference>
<dbReference type="RefSeq" id="WP_124542771.1">
    <property type="nucleotide sequence ID" value="NZ_QUSW01000007.1"/>
</dbReference>
<evidence type="ECO:0000313" key="6">
    <source>
        <dbReference type="Proteomes" id="UP000267464"/>
    </source>
</evidence>
<keyword evidence="5" id="KW-0808">Transferase</keyword>
<evidence type="ECO:0000256" key="2">
    <source>
        <dbReference type="ARBA" id="ARBA00012438"/>
    </source>
</evidence>
<dbReference type="Pfam" id="PF13185">
    <property type="entry name" value="GAF_2"/>
    <property type="match status" value="1"/>
</dbReference>
<feature type="domain" description="Histidine kinase" evidence="4">
    <location>
        <begin position="214"/>
        <end position="446"/>
    </location>
</feature>
<dbReference type="Gene3D" id="3.30.450.40">
    <property type="match status" value="1"/>
</dbReference>
<dbReference type="SUPFAM" id="SSF55781">
    <property type="entry name" value="GAF domain-like"/>
    <property type="match status" value="1"/>
</dbReference>
<sequence length="457" mass="49670">MDANTGAALSLVEELHELSRESDGDSQSLQAMLSHIVRGFGAQSGSLAVVDRLEPSQMRIVAGIDLPEGVIGQTVALGTGVLGKVAQSGEPMLINGELRRADSDGSTPRAQGRPRSAICWPLAIKNRRIGALSMNRLGEDNPFTADDVVRGRSLVTLVALVVDNANLHSEQMERIERLSQLNEEMRTMNERLQTTQQALLQSEKMASIGQLAAGVAHEINNPVGYVYSNISTLQGYVQELLRVVRHLSGKDSGPAPQCDVDFLEEDIPQLVSETREGLDRVKKIVQDLKDFSRIDKSDDWEDANLVKGLESTLNIVQNEIKYKASVVKELVPLPDVPCLPTQLNQVFMNLLVNAAQAIPAKGTITLRSGFDASQVWVEVADDGCGMPPEVQARIFEPFYTTKPVGKGTGLGLSVSYSIVRKHNGKIVLKSAAGQGTSFRVVLPRVREGQLREEALHG</sequence>
<comment type="caution">
    <text evidence="5">The sequence shown here is derived from an EMBL/GenBank/DDBJ whole genome shotgun (WGS) entry which is preliminary data.</text>
</comment>
<dbReference type="CDD" id="cd00082">
    <property type="entry name" value="HisKA"/>
    <property type="match status" value="1"/>
</dbReference>
<dbReference type="SUPFAM" id="SSF47384">
    <property type="entry name" value="Homodimeric domain of signal transducing histidine kinase"/>
    <property type="match status" value="1"/>
</dbReference>
<evidence type="ECO:0000256" key="1">
    <source>
        <dbReference type="ARBA" id="ARBA00000085"/>
    </source>
</evidence>
<comment type="catalytic activity">
    <reaction evidence="1">
        <text>ATP + protein L-histidine = ADP + protein N-phospho-L-histidine.</text>
        <dbReference type="EC" id="2.7.13.3"/>
    </reaction>
</comment>
<dbReference type="InterPro" id="IPR029016">
    <property type="entry name" value="GAF-like_dom_sf"/>
</dbReference>
<dbReference type="InterPro" id="IPR004358">
    <property type="entry name" value="Sig_transdc_His_kin-like_C"/>
</dbReference>
<organism evidence="5 6">
    <name type="scientific">Piscinibacter terrae</name>
    <dbReference type="NCBI Taxonomy" id="2496871"/>
    <lineage>
        <taxon>Bacteria</taxon>
        <taxon>Pseudomonadati</taxon>
        <taxon>Pseudomonadota</taxon>
        <taxon>Betaproteobacteria</taxon>
        <taxon>Burkholderiales</taxon>
        <taxon>Sphaerotilaceae</taxon>
        <taxon>Piscinibacter</taxon>
    </lineage>
</organism>
<evidence type="ECO:0000256" key="3">
    <source>
        <dbReference type="ARBA" id="ARBA00022553"/>
    </source>
</evidence>
<accession>A0A3N7HKC9</accession>
<dbReference type="InterPro" id="IPR003661">
    <property type="entry name" value="HisK_dim/P_dom"/>
</dbReference>
<protein>
    <recommendedName>
        <fullName evidence="2">histidine kinase</fullName>
        <ecNumber evidence="2">2.7.13.3</ecNumber>
    </recommendedName>
</protein>
<dbReference type="InterPro" id="IPR003018">
    <property type="entry name" value="GAF"/>
</dbReference>
<dbReference type="SMART" id="SM00388">
    <property type="entry name" value="HisKA"/>
    <property type="match status" value="1"/>
</dbReference>
<dbReference type="SMART" id="SM00065">
    <property type="entry name" value="GAF"/>
    <property type="match status" value="1"/>
</dbReference>
<dbReference type="Gene3D" id="1.10.287.130">
    <property type="match status" value="1"/>
</dbReference>
<evidence type="ECO:0000313" key="5">
    <source>
        <dbReference type="EMBL" id="RQP22548.1"/>
    </source>
</evidence>
<dbReference type="InterPro" id="IPR036890">
    <property type="entry name" value="HATPase_C_sf"/>
</dbReference>
<keyword evidence="6" id="KW-1185">Reference proteome</keyword>
<proteinExistence type="predicted"/>
<dbReference type="AlphaFoldDB" id="A0A3N7HKC9"/>
<dbReference type="PROSITE" id="PS50109">
    <property type="entry name" value="HIS_KIN"/>
    <property type="match status" value="1"/>
</dbReference>
<dbReference type="PRINTS" id="PR00344">
    <property type="entry name" value="BCTRLSENSOR"/>
</dbReference>
<gene>
    <name evidence="5" type="ORF">DZC73_23290</name>
</gene>
<reference evidence="5 6" key="1">
    <citation type="submission" date="2018-08" db="EMBL/GenBank/DDBJ databases">
        <authorList>
            <person name="Khan S.A."/>
            <person name="Jeon C.O."/>
            <person name="Chun B.H."/>
            <person name="Jeong S.E."/>
        </authorList>
    </citation>
    <scope>NUCLEOTIDE SEQUENCE [LARGE SCALE GENOMIC DNA]</scope>
    <source>
        <strain evidence="5 6">S-16</strain>
    </source>
</reference>
<keyword evidence="5" id="KW-0418">Kinase</keyword>
<dbReference type="PANTHER" id="PTHR43065">
    <property type="entry name" value="SENSOR HISTIDINE KINASE"/>
    <property type="match status" value="1"/>
</dbReference>
<dbReference type="EMBL" id="QUSW01000007">
    <property type="protein sequence ID" value="RQP22548.1"/>
    <property type="molecule type" value="Genomic_DNA"/>
</dbReference>
<dbReference type="GO" id="GO:0000155">
    <property type="term" value="F:phosphorelay sensor kinase activity"/>
    <property type="evidence" value="ECO:0007669"/>
    <property type="project" value="InterPro"/>
</dbReference>
<dbReference type="Pfam" id="PF00512">
    <property type="entry name" value="HisKA"/>
    <property type="match status" value="1"/>
</dbReference>